<evidence type="ECO:0000313" key="3">
    <source>
        <dbReference type="Proteomes" id="UP000314294"/>
    </source>
</evidence>
<dbReference type="AlphaFoldDB" id="A0A4Z2ED77"/>
<feature type="region of interest" description="Disordered" evidence="1">
    <location>
        <begin position="175"/>
        <end position="202"/>
    </location>
</feature>
<gene>
    <name evidence="2" type="ORF">EYF80_063622</name>
</gene>
<name>A0A4Z2ED77_9TELE</name>
<evidence type="ECO:0000313" key="2">
    <source>
        <dbReference type="EMBL" id="TNN26242.1"/>
    </source>
</evidence>
<feature type="compositionally biased region" description="Low complexity" evidence="1">
    <location>
        <begin position="192"/>
        <end position="202"/>
    </location>
</feature>
<keyword evidence="3" id="KW-1185">Reference proteome</keyword>
<organism evidence="2 3">
    <name type="scientific">Liparis tanakae</name>
    <name type="common">Tanaka's snailfish</name>
    <dbReference type="NCBI Taxonomy" id="230148"/>
    <lineage>
        <taxon>Eukaryota</taxon>
        <taxon>Metazoa</taxon>
        <taxon>Chordata</taxon>
        <taxon>Craniata</taxon>
        <taxon>Vertebrata</taxon>
        <taxon>Euteleostomi</taxon>
        <taxon>Actinopterygii</taxon>
        <taxon>Neopterygii</taxon>
        <taxon>Teleostei</taxon>
        <taxon>Neoteleostei</taxon>
        <taxon>Acanthomorphata</taxon>
        <taxon>Eupercaria</taxon>
        <taxon>Perciformes</taxon>
        <taxon>Cottioidei</taxon>
        <taxon>Cottales</taxon>
        <taxon>Liparidae</taxon>
        <taxon>Liparis</taxon>
    </lineage>
</organism>
<dbReference type="EMBL" id="SRLO01010669">
    <property type="protein sequence ID" value="TNN26242.1"/>
    <property type="molecule type" value="Genomic_DNA"/>
</dbReference>
<reference evidence="2 3" key="1">
    <citation type="submission" date="2019-03" db="EMBL/GenBank/DDBJ databases">
        <title>First draft genome of Liparis tanakae, snailfish: a comprehensive survey of snailfish specific genes.</title>
        <authorList>
            <person name="Kim W."/>
            <person name="Song I."/>
            <person name="Jeong J.-H."/>
            <person name="Kim D."/>
            <person name="Kim S."/>
            <person name="Ryu S."/>
            <person name="Song J.Y."/>
            <person name="Lee S.K."/>
        </authorList>
    </citation>
    <scope>NUCLEOTIDE SEQUENCE [LARGE SCALE GENOMIC DNA]</scope>
    <source>
        <tissue evidence="2">Muscle</tissue>
    </source>
</reference>
<evidence type="ECO:0000256" key="1">
    <source>
        <dbReference type="SAM" id="MobiDB-lite"/>
    </source>
</evidence>
<dbReference type="Proteomes" id="UP000314294">
    <property type="component" value="Unassembled WGS sequence"/>
</dbReference>
<sequence>MSRASTRNPAAARAGIYHRVRGQGSGVTLTHSGRGHCAAWLLGGVTWYLQEYQLSGKPWHRTTEVTRGGPHLDPGEEGQPVQGVVQVVHQDGLHPGPPCGLHSFLLRVQPHGLQRQERHAEHTLSTRRAHAKHTPLYAHGHRPLRVSTCRDVTPSCCRAQLNMAGSGTLWPERQDWRTRSKLAPSRERRRAGAPAEGASSSQ</sequence>
<comment type="caution">
    <text evidence="2">The sequence shown here is derived from an EMBL/GenBank/DDBJ whole genome shotgun (WGS) entry which is preliminary data.</text>
</comment>
<protein>
    <submittedName>
        <fullName evidence="2">Uncharacterized protein</fullName>
    </submittedName>
</protein>
<accession>A0A4Z2ED77</accession>
<proteinExistence type="predicted"/>